<dbReference type="Gene3D" id="3.30.70.330">
    <property type="match status" value="2"/>
</dbReference>
<comment type="caution">
    <text evidence="7">The sequence shown here is derived from an EMBL/GenBank/DDBJ whole genome shotgun (WGS) entry which is preliminary data.</text>
</comment>
<dbReference type="EMBL" id="MPUK01000001">
    <property type="protein sequence ID" value="ONH69325.1"/>
    <property type="molecule type" value="Genomic_DNA"/>
</dbReference>
<evidence type="ECO:0000256" key="1">
    <source>
        <dbReference type="ARBA" id="ARBA00003119"/>
    </source>
</evidence>
<dbReference type="GO" id="GO:0003723">
    <property type="term" value="F:RNA binding"/>
    <property type="evidence" value="ECO:0007669"/>
    <property type="project" value="UniProtKB-UniRule"/>
</dbReference>
<evidence type="ECO:0000256" key="3">
    <source>
        <dbReference type="ARBA" id="ARBA00015811"/>
    </source>
</evidence>
<evidence type="ECO:0000256" key="5">
    <source>
        <dbReference type="SAM" id="MobiDB-lite"/>
    </source>
</evidence>
<sequence>MSATEFIKSAEAEAVEPVDAAVNIEEEAHVSASSVEKPPSSSIHRLYINNVNYQTTESDLYDLLKEFKVLSVLVPSHTVRGFKGAKQKSLGIAYVEFKSANEALLAKDAINGKELNGRSLRVKPFLQYSPDKRVKEKKVKQQEQDFNVCPDLVEDNTDPAVKSHHSESVHMEDTEDQVEKIIKPPVSDDTIFIHRLHRKTTDGNLREFFYEYVPTEVYIFKSHVKTGVTKPLFRHRYVSALITLSAEGAIEKALIELKGKKLKGRHISFKPAYLSKIEEVKNAAQAQHVKLEKVGKDLASAGPCATSATCSAKDSCSDCDCQEDNCCSVDNGQVSKPITGVDDDDEMALSGAPKETEN</sequence>
<keyword evidence="8" id="KW-1185">Reference proteome</keyword>
<dbReference type="PANTHER" id="PTHR15241:SF304">
    <property type="entry name" value="RRM DOMAIN-CONTAINING PROTEIN"/>
    <property type="match status" value="1"/>
</dbReference>
<dbReference type="STRING" id="36022.A0A1V2LCG2"/>
<feature type="compositionally biased region" description="Basic and acidic residues" evidence="5">
    <location>
        <begin position="164"/>
        <end position="176"/>
    </location>
</feature>
<comment type="function">
    <text evidence="1">May be involved in the modulation of rDNA transcription.</text>
</comment>
<evidence type="ECO:0000256" key="4">
    <source>
        <dbReference type="PROSITE-ProRule" id="PRU00176"/>
    </source>
</evidence>
<feature type="domain" description="RRM" evidence="6">
    <location>
        <begin position="44"/>
        <end position="127"/>
    </location>
</feature>
<dbReference type="PROSITE" id="PS50102">
    <property type="entry name" value="RRM"/>
    <property type="match status" value="1"/>
</dbReference>
<dbReference type="Pfam" id="PF00076">
    <property type="entry name" value="RRM_1"/>
    <property type="match status" value="1"/>
</dbReference>
<protein>
    <recommendedName>
        <fullName evidence="3">Regulator of rDNA transcription protein 5</fullName>
    </recommendedName>
</protein>
<dbReference type="SUPFAM" id="SSF54928">
    <property type="entry name" value="RNA-binding domain, RBD"/>
    <property type="match status" value="2"/>
</dbReference>
<organism evidence="7 8">
    <name type="scientific">Cyberlindnera fabianii</name>
    <name type="common">Yeast</name>
    <name type="synonym">Hansenula fabianii</name>
    <dbReference type="NCBI Taxonomy" id="36022"/>
    <lineage>
        <taxon>Eukaryota</taxon>
        <taxon>Fungi</taxon>
        <taxon>Dikarya</taxon>
        <taxon>Ascomycota</taxon>
        <taxon>Saccharomycotina</taxon>
        <taxon>Saccharomycetes</taxon>
        <taxon>Phaffomycetales</taxon>
        <taxon>Phaffomycetaceae</taxon>
        <taxon>Cyberlindnera</taxon>
    </lineage>
</organism>
<evidence type="ECO:0000313" key="7">
    <source>
        <dbReference type="EMBL" id="ONH69325.1"/>
    </source>
</evidence>
<dbReference type="InterPro" id="IPR035979">
    <property type="entry name" value="RBD_domain_sf"/>
</dbReference>
<dbReference type="Proteomes" id="UP000189513">
    <property type="component" value="Unassembled WGS sequence"/>
</dbReference>
<dbReference type="CDD" id="cd12409">
    <property type="entry name" value="RRM1_RRT5"/>
    <property type="match status" value="1"/>
</dbReference>
<dbReference type="OMA" id="IWIFRTR"/>
<gene>
    <name evidence="7" type="ORF">BON22_0574</name>
</gene>
<dbReference type="InterPro" id="IPR012677">
    <property type="entry name" value="Nucleotide-bd_a/b_plait_sf"/>
</dbReference>
<dbReference type="SMART" id="SM00360">
    <property type="entry name" value="RRM"/>
    <property type="match status" value="2"/>
</dbReference>
<feature type="region of interest" description="Disordered" evidence="5">
    <location>
        <begin position="335"/>
        <end position="358"/>
    </location>
</feature>
<evidence type="ECO:0000256" key="2">
    <source>
        <dbReference type="ARBA" id="ARBA00006567"/>
    </source>
</evidence>
<dbReference type="AlphaFoldDB" id="A0A1V2LCG2"/>
<dbReference type="PANTHER" id="PTHR15241">
    <property type="entry name" value="TRANSFORMER-2-RELATED"/>
    <property type="match status" value="1"/>
</dbReference>
<dbReference type="InterPro" id="IPR000504">
    <property type="entry name" value="RRM_dom"/>
</dbReference>
<comment type="similarity">
    <text evidence="2">Belongs to the RRT5 family.</text>
</comment>
<accession>A0A1V2LCG2</accession>
<keyword evidence="4" id="KW-0694">RNA-binding</keyword>
<evidence type="ECO:0000313" key="8">
    <source>
        <dbReference type="Proteomes" id="UP000189513"/>
    </source>
</evidence>
<feature type="region of interest" description="Disordered" evidence="5">
    <location>
        <begin position="157"/>
        <end position="176"/>
    </location>
</feature>
<evidence type="ECO:0000259" key="6">
    <source>
        <dbReference type="PROSITE" id="PS50102"/>
    </source>
</evidence>
<reference evidence="8" key="1">
    <citation type="journal article" date="2017" name="Genome Announc.">
        <title>Genome sequences of Cyberlindnera fabianii 65, Pichia kudriavzevii 129, and Saccharomyces cerevisiae 131 isolated from fermented masau fruits in Zimbabwe.</title>
        <authorList>
            <person name="van Rijswijck I.M.H."/>
            <person name="Derks M.F.L."/>
            <person name="Abee T."/>
            <person name="de Ridder D."/>
            <person name="Smid E.J."/>
        </authorList>
    </citation>
    <scope>NUCLEOTIDE SEQUENCE [LARGE SCALE GENOMIC DNA]</scope>
    <source>
        <strain evidence="8">65</strain>
    </source>
</reference>
<dbReference type="InterPro" id="IPR034244">
    <property type="entry name" value="Rrt5_RRM1"/>
</dbReference>
<name>A0A1V2LCG2_CYBFA</name>
<dbReference type="VEuPathDB" id="FungiDB:BON22_0574"/>
<proteinExistence type="inferred from homology"/>